<feature type="compositionally biased region" description="Pro residues" evidence="1">
    <location>
        <begin position="203"/>
        <end position="266"/>
    </location>
</feature>
<feature type="compositionally biased region" description="Basic and acidic residues" evidence="1">
    <location>
        <begin position="720"/>
        <end position="730"/>
    </location>
</feature>
<dbReference type="Proteomes" id="UP000466442">
    <property type="component" value="Unassembled WGS sequence"/>
</dbReference>
<organism evidence="2 3">
    <name type="scientific">Apolygus lucorum</name>
    <name type="common">Small green plant bug</name>
    <name type="synonym">Lygocoris lucorum</name>
    <dbReference type="NCBI Taxonomy" id="248454"/>
    <lineage>
        <taxon>Eukaryota</taxon>
        <taxon>Metazoa</taxon>
        <taxon>Ecdysozoa</taxon>
        <taxon>Arthropoda</taxon>
        <taxon>Hexapoda</taxon>
        <taxon>Insecta</taxon>
        <taxon>Pterygota</taxon>
        <taxon>Neoptera</taxon>
        <taxon>Paraneoptera</taxon>
        <taxon>Hemiptera</taxon>
        <taxon>Heteroptera</taxon>
        <taxon>Panheteroptera</taxon>
        <taxon>Cimicomorpha</taxon>
        <taxon>Miridae</taxon>
        <taxon>Mirini</taxon>
        <taxon>Apolygus</taxon>
    </lineage>
</organism>
<feature type="compositionally biased region" description="Low complexity" evidence="1">
    <location>
        <begin position="267"/>
        <end position="279"/>
    </location>
</feature>
<feature type="compositionally biased region" description="Polar residues" evidence="1">
    <location>
        <begin position="16"/>
        <end position="30"/>
    </location>
</feature>
<feature type="region of interest" description="Disordered" evidence="1">
    <location>
        <begin position="659"/>
        <end position="818"/>
    </location>
</feature>
<feature type="compositionally biased region" description="Low complexity" evidence="1">
    <location>
        <begin position="74"/>
        <end position="89"/>
    </location>
</feature>
<feature type="region of interest" description="Disordered" evidence="1">
    <location>
        <begin position="430"/>
        <end position="506"/>
    </location>
</feature>
<evidence type="ECO:0000313" key="3">
    <source>
        <dbReference type="Proteomes" id="UP000466442"/>
    </source>
</evidence>
<feature type="compositionally biased region" description="Basic and acidic residues" evidence="1">
    <location>
        <begin position="809"/>
        <end position="818"/>
    </location>
</feature>
<feature type="compositionally biased region" description="Polar residues" evidence="1">
    <location>
        <begin position="772"/>
        <end position="790"/>
    </location>
</feature>
<evidence type="ECO:0000313" key="2">
    <source>
        <dbReference type="EMBL" id="KAF6199692.1"/>
    </source>
</evidence>
<feature type="compositionally biased region" description="Pro residues" evidence="1">
    <location>
        <begin position="151"/>
        <end position="189"/>
    </location>
</feature>
<dbReference type="EMBL" id="WIXP02000014">
    <property type="protein sequence ID" value="KAF6199692.1"/>
    <property type="molecule type" value="Genomic_DNA"/>
</dbReference>
<feature type="compositionally biased region" description="Polar residues" evidence="1">
    <location>
        <begin position="302"/>
        <end position="317"/>
    </location>
</feature>
<reference evidence="2" key="1">
    <citation type="journal article" date="2021" name="Mol. Ecol. Resour.">
        <title>Apolygus lucorum genome provides insights into omnivorousness and mesophyll feeding.</title>
        <authorList>
            <person name="Liu Y."/>
            <person name="Liu H."/>
            <person name="Wang H."/>
            <person name="Huang T."/>
            <person name="Liu B."/>
            <person name="Yang B."/>
            <person name="Yin L."/>
            <person name="Li B."/>
            <person name="Zhang Y."/>
            <person name="Zhang S."/>
            <person name="Jiang F."/>
            <person name="Zhang X."/>
            <person name="Ren Y."/>
            <person name="Wang B."/>
            <person name="Wang S."/>
            <person name="Lu Y."/>
            <person name="Wu K."/>
            <person name="Fan W."/>
            <person name="Wang G."/>
        </authorList>
    </citation>
    <scope>NUCLEOTIDE SEQUENCE</scope>
    <source>
        <strain evidence="2">12Hb</strain>
    </source>
</reference>
<feature type="compositionally biased region" description="Pro residues" evidence="1">
    <location>
        <begin position="664"/>
        <end position="673"/>
    </location>
</feature>
<name>A0A8S9WSH3_APOLU</name>
<dbReference type="AlphaFoldDB" id="A0A8S9WSH3"/>
<accession>A0A8S9WSH3</accession>
<feature type="compositionally biased region" description="Pro residues" evidence="1">
    <location>
        <begin position="102"/>
        <end position="137"/>
    </location>
</feature>
<proteinExistence type="predicted"/>
<feature type="compositionally biased region" description="Low complexity" evidence="1">
    <location>
        <begin position="139"/>
        <end position="150"/>
    </location>
</feature>
<feature type="compositionally biased region" description="Polar residues" evidence="1">
    <location>
        <begin position="738"/>
        <end position="753"/>
    </location>
</feature>
<feature type="compositionally biased region" description="Polar residues" evidence="1">
    <location>
        <begin position="460"/>
        <end position="471"/>
    </location>
</feature>
<gene>
    <name evidence="2" type="ORF">GE061_005990</name>
</gene>
<dbReference type="PRINTS" id="PR01217">
    <property type="entry name" value="PRICHEXTENSN"/>
</dbReference>
<feature type="region of interest" description="Disordered" evidence="1">
    <location>
        <begin position="1"/>
        <end position="317"/>
    </location>
</feature>
<feature type="compositionally biased region" description="Acidic residues" evidence="1">
    <location>
        <begin position="474"/>
        <end position="489"/>
    </location>
</feature>
<evidence type="ECO:0000256" key="1">
    <source>
        <dbReference type="SAM" id="MobiDB-lite"/>
    </source>
</evidence>
<feature type="compositionally biased region" description="Low complexity" evidence="1">
    <location>
        <begin position="190"/>
        <end position="202"/>
    </location>
</feature>
<protein>
    <submittedName>
        <fullName evidence="2">Uncharacterized protein</fullName>
    </submittedName>
</protein>
<feature type="compositionally biased region" description="Low complexity" evidence="1">
    <location>
        <begin position="287"/>
        <end position="301"/>
    </location>
</feature>
<sequence>MACRERASRLPRPSAAGSTFDSGPSRSLSPYSPLAAGSSIPIRRSATLRPVIPEHPPGIERSAIMDTRPAAQTPSPQRKPSPQQRNPSPRMTPQMRCSLSPRMPPPQRTTSPRMPPPRRTTSPRMPPPRRTPSPRMPPLRRTPSSRMLPPQRTPSPRMTPSPQMPCSPSPSTPPPQRTPSPRMTPPQRTPSPRMTPLHMTPSPQMPCSPSPSMPPPQRTPSPRMTPPQRTPSPRMTPSPQMPCSPSPSMPPPQRTPSPRMTPPQRTPSPQMTPLHLTPSPQMPCTPSPQSTTSSQTKTLTPASCTTPSNLSSVTDALPQNVSFPTEDIAEDQPDCLDTTFDSFVTAGDFSDFEDDDFQDAEGPSRRDTFTIPKEYARTTAGCLPSWGTVVSDGIEVIESIYPNWARVSQCSSPRTAWNYDPEELDRILPRWARGSQSSPRGLPRQVGEDRSPCLDRQERTGVSCTEAQDCSPTLEEEDEDEDEEDEYAEDSSPTVEEQDEYAQDCSPTLEEQDEYAQYEQQDEYEQQQYEQQDEYGRNAMYIPEHFQQDRGYPPSYYLQDLPPIVPFRPTVINEPAPPFHYNVLEFYEPDELDAIDRATVYPQEYVDYFNERVRLGQTDAYPGENLAQWARRKRYEDTEPWDVKEKRVAALIQSYLPKNYKPPSSQPCPPSPPASMITGLQPAYPYSPEMISGLQPASPYSPERPRTRRSPIPGRAAAEPVRRSPPERPPARRSPVASTSRGTTSPSYLSPNQRLFGLSDEACASPAPRSPVGTSPQPSTSADRTVSPAGTSPCAGPSGAAGPSNRSPADQRSHSKLW</sequence>
<feature type="compositionally biased region" description="Basic and acidic residues" evidence="1">
    <location>
        <begin position="446"/>
        <end position="459"/>
    </location>
</feature>
<feature type="compositionally biased region" description="Acidic residues" evidence="1">
    <location>
        <begin position="350"/>
        <end position="359"/>
    </location>
</feature>
<feature type="region of interest" description="Disordered" evidence="1">
    <location>
        <begin position="347"/>
        <end position="367"/>
    </location>
</feature>
<keyword evidence="3" id="KW-1185">Reference proteome</keyword>
<comment type="caution">
    <text evidence="2">The sequence shown here is derived from an EMBL/GenBank/DDBJ whole genome shotgun (WGS) entry which is preliminary data.</text>
</comment>